<dbReference type="InterPro" id="IPR050309">
    <property type="entry name" value="Type-B_Carboxylest/Lipase"/>
</dbReference>
<comment type="similarity">
    <text evidence="1 3">Belongs to the type-B carboxylesterase/lipase family.</text>
</comment>
<feature type="domain" description="Carboxylesterase type B" evidence="4">
    <location>
        <begin position="10"/>
        <end position="499"/>
    </location>
</feature>
<dbReference type="InterPro" id="IPR019826">
    <property type="entry name" value="Carboxylesterase_B_AS"/>
</dbReference>
<comment type="caution">
    <text evidence="5">The sequence shown here is derived from an EMBL/GenBank/DDBJ whole genome shotgun (WGS) entry which is preliminary data.</text>
</comment>
<evidence type="ECO:0000259" key="4">
    <source>
        <dbReference type="Pfam" id="PF00135"/>
    </source>
</evidence>
<evidence type="ECO:0000313" key="6">
    <source>
        <dbReference type="Proteomes" id="UP000262969"/>
    </source>
</evidence>
<dbReference type="GO" id="GO:0016787">
    <property type="term" value="F:hydrolase activity"/>
    <property type="evidence" value="ECO:0007669"/>
    <property type="project" value="UniProtKB-KW"/>
</dbReference>
<dbReference type="InterPro" id="IPR029058">
    <property type="entry name" value="AB_hydrolase_fold"/>
</dbReference>
<dbReference type="SUPFAM" id="SSF53474">
    <property type="entry name" value="alpha/beta-Hydrolases"/>
    <property type="match status" value="1"/>
</dbReference>
<gene>
    <name evidence="5" type="ORF">DHW61_18700</name>
</gene>
<protein>
    <recommendedName>
        <fullName evidence="3">Carboxylic ester hydrolase</fullName>
        <ecNumber evidence="3">3.1.1.-</ecNumber>
    </recommendedName>
</protein>
<sequence length="519" mass="58320">MEKVFRYDEVPVVQTKAGKIKGYEFDGVFIFKGIPYAQAKRFQKPEEVNAWEGVKEATSYGFVCPLLSQDTPTSELLVPHRYWPQDENCQNLNIWTNTLEKKPGKPVMVWLHGGGYTAGSSIEQEAYDGFSMCVHGDVVVVTINHRLNVLGFLDLSPYGEKYKNSANAGLADLVAALQWIKENIAEFGGDPENVTLFGQSGGGMKVTGLMQIPEADGLFHKGIVMSGVSDGKLMPTLPGDGKEIVRAVLNELNILESEVERLETIPYYELAKSYNKVCFTVAQKGAYMGGMPMVNDYYMGEPLITGFTEHAKTIPLMVGSVFGEFSFRPFSFNKQDLTTEQTDAILREEYGEHAEKVKELFVKAYPDKKPVDVLALDRIFRQPSKALARLQAKGGKAPAYLYHFTLEFPYQNGKVAWHCSDIPFVFHNTNRVEICNMPGVSNKLEEQIFGAVMQFARTGNPNHEGLPEWPSITLEDEATMIFDRKCEVRHNYDDELMKFLEEILPPFNLAMLLAQDVQH</sequence>
<dbReference type="Proteomes" id="UP000262969">
    <property type="component" value="Unassembled WGS sequence"/>
</dbReference>
<name>A0A3D2XCC2_9FIRM</name>
<organism evidence="5 6">
    <name type="scientific">Lachnoclostridium phytofermentans</name>
    <dbReference type="NCBI Taxonomy" id="66219"/>
    <lineage>
        <taxon>Bacteria</taxon>
        <taxon>Bacillati</taxon>
        <taxon>Bacillota</taxon>
        <taxon>Clostridia</taxon>
        <taxon>Lachnospirales</taxon>
        <taxon>Lachnospiraceae</taxon>
    </lineage>
</organism>
<accession>A0A3D2XCC2</accession>
<proteinExistence type="inferred from homology"/>
<dbReference type="EC" id="3.1.1.-" evidence="3"/>
<evidence type="ECO:0000313" key="5">
    <source>
        <dbReference type="EMBL" id="HCL04407.1"/>
    </source>
</evidence>
<reference evidence="5 6" key="1">
    <citation type="journal article" date="2018" name="Nat. Biotechnol.">
        <title>A standardized bacterial taxonomy based on genome phylogeny substantially revises the tree of life.</title>
        <authorList>
            <person name="Parks D.H."/>
            <person name="Chuvochina M."/>
            <person name="Waite D.W."/>
            <person name="Rinke C."/>
            <person name="Skarshewski A."/>
            <person name="Chaumeil P.A."/>
            <person name="Hugenholtz P."/>
        </authorList>
    </citation>
    <scope>NUCLEOTIDE SEQUENCE [LARGE SCALE GENOMIC DNA]</scope>
    <source>
        <strain evidence="5">UBA11728</strain>
    </source>
</reference>
<evidence type="ECO:0000256" key="1">
    <source>
        <dbReference type="ARBA" id="ARBA00005964"/>
    </source>
</evidence>
<dbReference type="Pfam" id="PF00135">
    <property type="entry name" value="COesterase"/>
    <property type="match status" value="1"/>
</dbReference>
<dbReference type="InterPro" id="IPR002018">
    <property type="entry name" value="CarbesteraseB"/>
</dbReference>
<dbReference type="EMBL" id="DPVV01000613">
    <property type="protein sequence ID" value="HCL04407.1"/>
    <property type="molecule type" value="Genomic_DNA"/>
</dbReference>
<dbReference type="AlphaFoldDB" id="A0A3D2XCC2"/>
<dbReference type="PANTHER" id="PTHR11559">
    <property type="entry name" value="CARBOXYLESTERASE"/>
    <property type="match status" value="1"/>
</dbReference>
<evidence type="ECO:0000256" key="3">
    <source>
        <dbReference type="RuleBase" id="RU361235"/>
    </source>
</evidence>
<keyword evidence="2 3" id="KW-0378">Hydrolase</keyword>
<evidence type="ECO:0000256" key="2">
    <source>
        <dbReference type="ARBA" id="ARBA00022801"/>
    </source>
</evidence>
<dbReference type="Gene3D" id="3.40.50.1820">
    <property type="entry name" value="alpha/beta hydrolase"/>
    <property type="match status" value="1"/>
</dbReference>
<dbReference type="PROSITE" id="PS00122">
    <property type="entry name" value="CARBOXYLESTERASE_B_1"/>
    <property type="match status" value="1"/>
</dbReference>